<dbReference type="PROSITE" id="PS50234">
    <property type="entry name" value="VWFA"/>
    <property type="match status" value="1"/>
</dbReference>
<protein>
    <recommendedName>
        <fullName evidence="2">VWFA domain-containing protein</fullName>
    </recommendedName>
</protein>
<dbReference type="Proteomes" id="UP001274321">
    <property type="component" value="Unassembled WGS sequence"/>
</dbReference>
<gene>
    <name evidence="3" type="ORF">SCD90_07775</name>
</gene>
<evidence type="ECO:0000313" key="3">
    <source>
        <dbReference type="EMBL" id="MDX6805960.1"/>
    </source>
</evidence>
<sequence length="744" mass="79392">MVAQRAGLPPLLDRIEDVFARQADAAALGAWTSASLRLLNVNAGTACLGAYWRACLECAGRVPVAQLAEAGVLLAEICREAGAKPAQAAAERLPAAALLVPGSLALWLPGLVKLARVAPGAISPIVENTAAILDGTGAQGFDDFIAAGLRASGRDARKQIAFFSLADPRARHLIARAGGAKAFSDVERGVKAYATALWGGVPDLRGVPADDGPPMRRSNLAGHVIRLPEIYPGVSAEDAPAVYRAAVAHAGAHIAFGGPRFPVGKYKPLAIALISVIEDARVETLAIRSMPGLCRLWLPFHTARAADGMSNAASLMARLARALIDPAYDDGDYWVAKGRRLFAEAAPRMNDPAISHELGQILGRDLGQMRIGLNAVDHVVEPVYRDDTLGLWDFGDRADAPPTEIDLPVDASRRDQREEELGPENRDAPPERQDVGRARTAPAGDRAPVIAIYPEWDRAAGLERPDWTSVREVETAAANCRAFDTELERAAPLRANILRLVKAAKLGRPTRLRRQAEGPELDLDAALDAAILLRGKLMPDERVFRTSAQLTRDLGVLILVDVSRSTGDRTPSGQSVLDVERLAVGLLSEALEALGDPFAVRAFTSSGRDDVRVMRLKDFGTRYDAAARARLAGLTPGLSTRLGAAIRHAGAEMTALRTHRKLVLVLTDGEPSDVDVPDPLDLVADARHAILGLKSAGVDVFGVTLGGAEGAGDAVFGRARHMPVRRIADLPARLSDLYFRLARR</sequence>
<keyword evidence="4" id="KW-1185">Reference proteome</keyword>
<proteinExistence type="predicted"/>
<dbReference type="PANTHER" id="PTHR41248:SF1">
    <property type="entry name" value="NORD PROTEIN"/>
    <property type="match status" value="1"/>
</dbReference>
<dbReference type="InterPro" id="IPR036465">
    <property type="entry name" value="vWFA_dom_sf"/>
</dbReference>
<dbReference type="SMART" id="SM00327">
    <property type="entry name" value="VWA"/>
    <property type="match status" value="1"/>
</dbReference>
<dbReference type="PANTHER" id="PTHR41248">
    <property type="entry name" value="NORD PROTEIN"/>
    <property type="match status" value="1"/>
</dbReference>
<dbReference type="Gene3D" id="3.40.50.410">
    <property type="entry name" value="von Willebrand factor, type A domain"/>
    <property type="match status" value="1"/>
</dbReference>
<accession>A0ABU4RQL3</accession>
<dbReference type="InterPro" id="IPR051928">
    <property type="entry name" value="NorD/CobT"/>
</dbReference>
<feature type="compositionally biased region" description="Basic and acidic residues" evidence="1">
    <location>
        <begin position="411"/>
        <end position="437"/>
    </location>
</feature>
<evidence type="ECO:0000313" key="4">
    <source>
        <dbReference type="Proteomes" id="UP001274321"/>
    </source>
</evidence>
<dbReference type="Pfam" id="PF00092">
    <property type="entry name" value="VWA"/>
    <property type="match status" value="1"/>
</dbReference>
<feature type="region of interest" description="Disordered" evidence="1">
    <location>
        <begin position="402"/>
        <end position="443"/>
    </location>
</feature>
<feature type="domain" description="VWFA" evidence="2">
    <location>
        <begin position="555"/>
        <end position="744"/>
    </location>
</feature>
<reference evidence="3 4" key="1">
    <citation type="submission" date="2023-11" db="EMBL/GenBank/DDBJ databases">
        <authorList>
            <person name="Bao R."/>
        </authorList>
    </citation>
    <scope>NUCLEOTIDE SEQUENCE [LARGE SCALE GENOMIC DNA]</scope>
    <source>
        <strain evidence="3 4">PJ23</strain>
    </source>
</reference>
<organism evidence="3 4">
    <name type="scientific">Terrihabitans rhizophilus</name>
    <dbReference type="NCBI Taxonomy" id="3092662"/>
    <lineage>
        <taxon>Bacteria</taxon>
        <taxon>Pseudomonadati</taxon>
        <taxon>Pseudomonadota</taxon>
        <taxon>Alphaproteobacteria</taxon>
        <taxon>Hyphomicrobiales</taxon>
        <taxon>Terrihabitans</taxon>
    </lineage>
</organism>
<dbReference type="EMBL" id="JAXAFJ010000003">
    <property type="protein sequence ID" value="MDX6805960.1"/>
    <property type="molecule type" value="Genomic_DNA"/>
</dbReference>
<dbReference type="InterPro" id="IPR002035">
    <property type="entry name" value="VWF_A"/>
</dbReference>
<comment type="caution">
    <text evidence="3">The sequence shown here is derived from an EMBL/GenBank/DDBJ whole genome shotgun (WGS) entry which is preliminary data.</text>
</comment>
<evidence type="ECO:0000259" key="2">
    <source>
        <dbReference type="PROSITE" id="PS50234"/>
    </source>
</evidence>
<dbReference type="SUPFAM" id="SSF53300">
    <property type="entry name" value="vWA-like"/>
    <property type="match status" value="1"/>
</dbReference>
<evidence type="ECO:0000256" key="1">
    <source>
        <dbReference type="SAM" id="MobiDB-lite"/>
    </source>
</evidence>
<name>A0ABU4RQL3_9HYPH</name>